<dbReference type="PATRIC" id="fig|292564.3.peg.323"/>
<dbReference type="STRING" id="292564.Cyagr_0364"/>
<dbReference type="GO" id="GO:0016757">
    <property type="term" value="F:glycosyltransferase activity"/>
    <property type="evidence" value="ECO:0007669"/>
    <property type="project" value="UniProtKB-KW"/>
</dbReference>
<evidence type="ECO:0000259" key="4">
    <source>
        <dbReference type="Pfam" id="PF00535"/>
    </source>
</evidence>
<dbReference type="CDD" id="cd00761">
    <property type="entry name" value="Glyco_tranf_GTA_type"/>
    <property type="match status" value="1"/>
</dbReference>
<sequence length="317" mass="35363">MGIPAVSVIIPAYNAAGSLAETVASVQAQTWTDWEALIIDDGSSDGTAALVRDLQAEDARIRLLCVANGGVSAARNRGVAGTHASLIAFLDADDLWYPAKLRLHLDHFRGDAALGVSFDRVAFLTPSGLPTGQHSRSRLRQLAPEHFLYENPTTTTSTWVVRRTVFDQVGGFHPQMSYSEDLEWLLRVRCAGWRIAGLEQVLTGYRTSEGGLSSDLLRMEAGWERLVEQARPYAPELVEAHLSRARAVHLRYLARRSLRLNASATGLGVGFMNQALRSDPWLLLRQPRRTWLTLAAVQLRRLWRQARPLLPPWRRSR</sequence>
<dbReference type="AlphaFoldDB" id="K9P3K2"/>
<organism evidence="5 6">
    <name type="scientific">Cyanobium gracile (strain ATCC 27147 / PCC 6307)</name>
    <dbReference type="NCBI Taxonomy" id="292564"/>
    <lineage>
        <taxon>Bacteria</taxon>
        <taxon>Bacillati</taxon>
        <taxon>Cyanobacteriota</taxon>
        <taxon>Cyanophyceae</taxon>
        <taxon>Synechococcales</taxon>
        <taxon>Prochlorococcaceae</taxon>
        <taxon>Cyanobium</taxon>
    </lineage>
</organism>
<evidence type="ECO:0000256" key="2">
    <source>
        <dbReference type="ARBA" id="ARBA00022676"/>
    </source>
</evidence>
<evidence type="ECO:0000313" key="6">
    <source>
        <dbReference type="Proteomes" id="UP000010388"/>
    </source>
</evidence>
<keyword evidence="3 5" id="KW-0808">Transferase</keyword>
<evidence type="ECO:0000313" key="5">
    <source>
        <dbReference type="EMBL" id="AFY27558.1"/>
    </source>
</evidence>
<dbReference type="InterPro" id="IPR001173">
    <property type="entry name" value="Glyco_trans_2-like"/>
</dbReference>
<evidence type="ECO:0000256" key="3">
    <source>
        <dbReference type="ARBA" id="ARBA00022679"/>
    </source>
</evidence>
<evidence type="ECO:0000256" key="1">
    <source>
        <dbReference type="ARBA" id="ARBA00006739"/>
    </source>
</evidence>
<reference evidence="6" key="1">
    <citation type="journal article" date="2013" name="Proc. Natl. Acad. Sci. U.S.A.">
        <title>Improving the coverage of the cyanobacterial phylum using diversity-driven genome sequencing.</title>
        <authorList>
            <person name="Shih P.M."/>
            <person name="Wu D."/>
            <person name="Latifi A."/>
            <person name="Axen S.D."/>
            <person name="Fewer D.P."/>
            <person name="Talla E."/>
            <person name="Calteau A."/>
            <person name="Cai F."/>
            <person name="Tandeau de Marsac N."/>
            <person name="Rippka R."/>
            <person name="Herdman M."/>
            <person name="Sivonen K."/>
            <person name="Coursin T."/>
            <person name="Laurent T."/>
            <person name="Goodwin L."/>
            <person name="Nolan M."/>
            <person name="Davenport K.W."/>
            <person name="Han C.S."/>
            <person name="Rubin E.M."/>
            <person name="Eisen J.A."/>
            <person name="Woyke T."/>
            <person name="Gugger M."/>
            <person name="Kerfeld C.A."/>
        </authorList>
    </citation>
    <scope>NUCLEOTIDE SEQUENCE [LARGE SCALE GENOMIC DNA]</scope>
    <source>
        <strain evidence="6">ATCC 27147 / PCC 6307</strain>
    </source>
</reference>
<name>K9P3K2_CYAGP</name>
<dbReference type="Proteomes" id="UP000010388">
    <property type="component" value="Chromosome"/>
</dbReference>
<proteinExistence type="inferred from homology"/>
<dbReference type="Gene3D" id="3.90.550.10">
    <property type="entry name" value="Spore Coat Polysaccharide Biosynthesis Protein SpsA, Chain A"/>
    <property type="match status" value="1"/>
</dbReference>
<dbReference type="EMBL" id="CP003495">
    <property type="protein sequence ID" value="AFY27558.1"/>
    <property type="molecule type" value="Genomic_DNA"/>
</dbReference>
<gene>
    <name evidence="5" type="ordered locus">Cyagr_0364</name>
</gene>
<comment type="similarity">
    <text evidence="1">Belongs to the glycosyltransferase 2 family.</text>
</comment>
<dbReference type="PANTHER" id="PTHR43685:SF5">
    <property type="entry name" value="GLYCOSYLTRANSFERASE EPSE-RELATED"/>
    <property type="match status" value="1"/>
</dbReference>
<dbReference type="KEGG" id="cgc:Cyagr_0364"/>
<dbReference type="RefSeq" id="WP_015108014.1">
    <property type="nucleotide sequence ID" value="NC_019675.1"/>
</dbReference>
<feature type="domain" description="Glycosyltransferase 2-like" evidence="4">
    <location>
        <begin position="7"/>
        <end position="169"/>
    </location>
</feature>
<dbReference type="Pfam" id="PF00535">
    <property type="entry name" value="Glycos_transf_2"/>
    <property type="match status" value="1"/>
</dbReference>
<keyword evidence="2" id="KW-0328">Glycosyltransferase</keyword>
<dbReference type="InterPro" id="IPR050834">
    <property type="entry name" value="Glycosyltransf_2"/>
</dbReference>
<accession>K9P3K2</accession>
<dbReference type="SUPFAM" id="SSF53448">
    <property type="entry name" value="Nucleotide-diphospho-sugar transferases"/>
    <property type="match status" value="1"/>
</dbReference>
<dbReference type="InterPro" id="IPR029044">
    <property type="entry name" value="Nucleotide-diphossugar_trans"/>
</dbReference>
<dbReference type="eggNOG" id="COG1216">
    <property type="taxonomic scope" value="Bacteria"/>
</dbReference>
<dbReference type="HOGENOM" id="CLU_025996_0_0_3"/>
<dbReference type="OrthoDB" id="455644at2"/>
<dbReference type="PANTHER" id="PTHR43685">
    <property type="entry name" value="GLYCOSYLTRANSFERASE"/>
    <property type="match status" value="1"/>
</dbReference>
<protein>
    <submittedName>
        <fullName evidence="5">Glycosyl transferase</fullName>
    </submittedName>
</protein>